<evidence type="ECO:0000313" key="25">
    <source>
        <dbReference type="Proteomes" id="UP000002669"/>
    </source>
</evidence>
<dbReference type="InterPro" id="IPR043502">
    <property type="entry name" value="DNA/RNA_pol_sf"/>
</dbReference>
<evidence type="ECO:0000256" key="11">
    <source>
        <dbReference type="ARBA" id="ARBA00022842"/>
    </source>
</evidence>
<keyword evidence="12" id="KW-0694">RNA-binding</keyword>
<evidence type="ECO:0000256" key="1">
    <source>
        <dbReference type="ARBA" id="ARBA00011353"/>
    </source>
</evidence>
<dbReference type="InterPro" id="IPR021109">
    <property type="entry name" value="Peptidase_aspartic_dom_sf"/>
</dbReference>
<dbReference type="PROSITE" id="PS50878">
    <property type="entry name" value="RT_POL"/>
    <property type="match status" value="1"/>
</dbReference>
<keyword evidence="18" id="KW-0863">Zinc-finger</keyword>
<dbReference type="SUPFAM" id="SSF56672">
    <property type="entry name" value="DNA/RNA polymerases"/>
    <property type="match status" value="1"/>
</dbReference>
<dbReference type="GO" id="GO:0006310">
    <property type="term" value="P:DNA recombination"/>
    <property type="evidence" value="ECO:0007669"/>
    <property type="project" value="UniProtKB-KW"/>
</dbReference>
<feature type="region of interest" description="Disordered" evidence="19">
    <location>
        <begin position="973"/>
        <end position="1001"/>
    </location>
</feature>
<dbReference type="FunFam" id="1.10.340.70:FF:000001">
    <property type="entry name" value="Retrovirus-related Pol polyprotein from transposon gypsy-like Protein"/>
    <property type="match status" value="1"/>
</dbReference>
<evidence type="ECO:0000256" key="19">
    <source>
        <dbReference type="SAM" id="MobiDB-lite"/>
    </source>
</evidence>
<keyword evidence="4" id="KW-0808">Transferase</keyword>
<evidence type="ECO:0000256" key="10">
    <source>
        <dbReference type="ARBA" id="ARBA00022801"/>
    </source>
</evidence>
<feature type="compositionally biased region" description="Basic and acidic residues" evidence="19">
    <location>
        <begin position="246"/>
        <end position="262"/>
    </location>
</feature>
<evidence type="ECO:0000313" key="24">
    <source>
        <dbReference type="EMBL" id="EFR04292.1"/>
    </source>
</evidence>
<dbReference type="InterPro" id="IPR001584">
    <property type="entry name" value="Integrase_cat-core"/>
</dbReference>
<dbReference type="SMART" id="SM00298">
    <property type="entry name" value="CHROMO"/>
    <property type="match status" value="1"/>
</dbReference>
<evidence type="ECO:0000256" key="13">
    <source>
        <dbReference type="ARBA" id="ARBA00022908"/>
    </source>
</evidence>
<dbReference type="FunCoup" id="E4V2R8">
    <property type="interactions" value="15"/>
</dbReference>
<feature type="domain" description="Reverse transcriptase" evidence="22">
    <location>
        <begin position="579"/>
        <end position="758"/>
    </location>
</feature>
<feature type="region of interest" description="Disordered" evidence="19">
    <location>
        <begin position="1"/>
        <end position="71"/>
    </location>
</feature>
<dbReference type="EC" id="2.7.7.49" evidence="2"/>
<evidence type="ECO:0000259" key="22">
    <source>
        <dbReference type="PROSITE" id="PS50878"/>
    </source>
</evidence>
<accession>E4V2R8</accession>
<keyword evidence="7" id="KW-0479">Metal-binding</keyword>
<reference evidence="25" key="1">
    <citation type="journal article" date="2012" name="MBio">
        <title>Comparative genome analysis of Trichophyton rubrum and related dermatophytes reveals candidate genes involved in infection.</title>
        <authorList>
            <person name="Martinez D.A."/>
            <person name="Oliver B.G."/>
            <person name="Graeser Y."/>
            <person name="Goldberg J.M."/>
            <person name="Li W."/>
            <person name="Martinez-Rossi N.M."/>
            <person name="Monod M."/>
            <person name="Shelest E."/>
            <person name="Barton R.C."/>
            <person name="Birch E."/>
            <person name="Brakhage A.A."/>
            <person name="Chen Z."/>
            <person name="Gurr S.J."/>
            <person name="Heiman D."/>
            <person name="Heitman J."/>
            <person name="Kosti I."/>
            <person name="Rossi A."/>
            <person name="Saif S."/>
            <person name="Samalova M."/>
            <person name="Saunders C.W."/>
            <person name="Shea T."/>
            <person name="Summerbell R.C."/>
            <person name="Xu J."/>
            <person name="Young S."/>
            <person name="Zeng Q."/>
            <person name="Birren B.W."/>
            <person name="Cuomo C.A."/>
            <person name="White T.C."/>
        </authorList>
    </citation>
    <scope>NUCLEOTIDE SEQUENCE [LARGE SCALE GENOMIC DNA]</scope>
    <source>
        <strain evidence="25">ATCC MYA-4604 / CBS 118893</strain>
    </source>
</reference>
<dbReference type="InterPro" id="IPR041373">
    <property type="entry name" value="RT_RNaseH"/>
</dbReference>
<keyword evidence="25" id="KW-1185">Reference proteome</keyword>
<keyword evidence="5" id="KW-0548">Nucleotidyltransferase</keyword>
<dbReference type="Pfam" id="PF00385">
    <property type="entry name" value="Chromo"/>
    <property type="match status" value="1"/>
</dbReference>
<dbReference type="Gene3D" id="2.40.50.40">
    <property type="match status" value="1"/>
</dbReference>
<evidence type="ECO:0000256" key="9">
    <source>
        <dbReference type="ARBA" id="ARBA00022759"/>
    </source>
</evidence>
<feature type="region of interest" description="Disordered" evidence="19">
    <location>
        <begin position="1025"/>
        <end position="1060"/>
    </location>
</feature>
<feature type="domain" description="CCHC-type" evidence="21">
    <location>
        <begin position="312"/>
        <end position="327"/>
    </location>
</feature>
<dbReference type="Pfam" id="PF13650">
    <property type="entry name" value="Asp_protease_2"/>
    <property type="match status" value="1"/>
</dbReference>
<dbReference type="InterPro" id="IPR023780">
    <property type="entry name" value="Chromo_domain"/>
</dbReference>
<dbReference type="InterPro" id="IPR036397">
    <property type="entry name" value="RNaseH_sf"/>
</dbReference>
<feature type="region of interest" description="Disordered" evidence="19">
    <location>
        <begin position="246"/>
        <end position="294"/>
    </location>
</feature>
<evidence type="ECO:0000256" key="16">
    <source>
        <dbReference type="ARBA" id="ARBA00023125"/>
    </source>
</evidence>
<dbReference type="FunFam" id="3.30.70.270:FF:000020">
    <property type="entry name" value="Transposon Tf2-6 polyprotein-like Protein"/>
    <property type="match status" value="1"/>
</dbReference>
<dbReference type="CDD" id="cd01647">
    <property type="entry name" value="RT_LTR"/>
    <property type="match status" value="1"/>
</dbReference>
<dbReference type="PROSITE" id="PS50158">
    <property type="entry name" value="ZF_CCHC"/>
    <property type="match status" value="1"/>
</dbReference>
<organism evidence="25">
    <name type="scientific">Arthroderma gypseum (strain ATCC MYA-4604 / CBS 118893)</name>
    <name type="common">Microsporum gypseum</name>
    <dbReference type="NCBI Taxonomy" id="535722"/>
    <lineage>
        <taxon>Eukaryota</taxon>
        <taxon>Fungi</taxon>
        <taxon>Dikarya</taxon>
        <taxon>Ascomycota</taxon>
        <taxon>Pezizomycotina</taxon>
        <taxon>Eurotiomycetes</taxon>
        <taxon>Eurotiomycetidae</taxon>
        <taxon>Onygenales</taxon>
        <taxon>Arthrodermataceae</taxon>
        <taxon>Nannizzia</taxon>
    </lineage>
</organism>
<dbReference type="Gene3D" id="3.30.420.10">
    <property type="entry name" value="Ribonuclease H-like superfamily/Ribonuclease H"/>
    <property type="match status" value="1"/>
</dbReference>
<dbReference type="SUPFAM" id="SSF57756">
    <property type="entry name" value="Retrovirus zinc finger-like domains"/>
    <property type="match status" value="1"/>
</dbReference>
<dbReference type="Proteomes" id="UP000002669">
    <property type="component" value="Unassembled WGS sequence"/>
</dbReference>
<evidence type="ECO:0000259" key="23">
    <source>
        <dbReference type="PROSITE" id="PS50994"/>
    </source>
</evidence>
<dbReference type="GO" id="GO:0008270">
    <property type="term" value="F:zinc ion binding"/>
    <property type="evidence" value="ECO:0007669"/>
    <property type="project" value="UniProtKB-KW"/>
</dbReference>
<dbReference type="GO" id="GO:0003723">
    <property type="term" value="F:RNA binding"/>
    <property type="evidence" value="ECO:0007669"/>
    <property type="project" value="UniProtKB-KW"/>
</dbReference>
<dbReference type="VEuPathDB" id="FungiDB:MGYG_09147"/>
<dbReference type="Pfam" id="PF17921">
    <property type="entry name" value="Integrase_H2C2"/>
    <property type="match status" value="1"/>
</dbReference>
<dbReference type="OrthoDB" id="4177918at2759"/>
<evidence type="ECO:0000256" key="3">
    <source>
        <dbReference type="ARBA" id="ARBA00022670"/>
    </source>
</evidence>
<dbReference type="EMBL" id="DS989828">
    <property type="protein sequence ID" value="EFR04292.1"/>
    <property type="molecule type" value="Genomic_DNA"/>
</dbReference>
<dbReference type="PANTHER" id="PTHR37984">
    <property type="entry name" value="PROTEIN CBG26694"/>
    <property type="match status" value="1"/>
</dbReference>
<keyword evidence="13" id="KW-0229">DNA integration</keyword>
<dbReference type="GO" id="GO:0004190">
    <property type="term" value="F:aspartic-type endopeptidase activity"/>
    <property type="evidence" value="ECO:0007669"/>
    <property type="project" value="UniProtKB-KW"/>
</dbReference>
<keyword evidence="11" id="KW-0460">Magnesium</keyword>
<dbReference type="Pfam" id="PF24626">
    <property type="entry name" value="SH3_Tf2-1"/>
    <property type="match status" value="1"/>
</dbReference>
<evidence type="ECO:0000256" key="18">
    <source>
        <dbReference type="PROSITE-ProRule" id="PRU00047"/>
    </source>
</evidence>
<dbReference type="STRING" id="535722.E4V2R8"/>
<keyword evidence="15" id="KW-0239">DNA-directed DNA polymerase</keyword>
<keyword evidence="18" id="KW-0862">Zinc</keyword>
<dbReference type="Pfam" id="PF17917">
    <property type="entry name" value="RT_RNaseH"/>
    <property type="match status" value="1"/>
</dbReference>
<dbReference type="GeneID" id="10025299"/>
<dbReference type="CDD" id="cd00303">
    <property type="entry name" value="retropepsin_like"/>
    <property type="match status" value="1"/>
</dbReference>
<dbReference type="Gene3D" id="3.30.70.270">
    <property type="match status" value="2"/>
</dbReference>
<dbReference type="InParanoid" id="E4V2R8"/>
<feature type="compositionally biased region" description="Basic and acidic residues" evidence="19">
    <location>
        <begin position="981"/>
        <end position="1001"/>
    </location>
</feature>
<feature type="domain" description="Chromo" evidence="20">
    <location>
        <begin position="1530"/>
        <end position="1589"/>
    </location>
</feature>
<dbReference type="FunFam" id="3.30.420.10:FF:000032">
    <property type="entry name" value="Retrovirus-related Pol polyprotein from transposon 297-like Protein"/>
    <property type="match status" value="1"/>
</dbReference>
<keyword evidence="8" id="KW-0064">Aspartyl protease</keyword>
<keyword evidence="14" id="KW-0695">RNA-directed DNA polymerase</keyword>
<dbReference type="GO" id="GO:0005634">
    <property type="term" value="C:nucleus"/>
    <property type="evidence" value="ECO:0007669"/>
    <property type="project" value="UniProtKB-ARBA"/>
</dbReference>
<evidence type="ECO:0000256" key="14">
    <source>
        <dbReference type="ARBA" id="ARBA00022918"/>
    </source>
</evidence>
<proteinExistence type="predicted"/>
<dbReference type="CDD" id="cd09274">
    <property type="entry name" value="RNase_HI_RT_Ty3"/>
    <property type="match status" value="1"/>
</dbReference>
<dbReference type="RefSeq" id="XP_003170055.1">
    <property type="nucleotide sequence ID" value="XM_003170007.1"/>
</dbReference>
<evidence type="ECO:0000256" key="8">
    <source>
        <dbReference type="ARBA" id="ARBA00022750"/>
    </source>
</evidence>
<gene>
    <name evidence="24" type="ORF">MGYG_09147</name>
</gene>
<keyword evidence="9" id="KW-0255">Endonuclease</keyword>
<keyword evidence="16" id="KW-0238">DNA-binding</keyword>
<feature type="compositionally biased region" description="Polar residues" evidence="19">
    <location>
        <begin position="46"/>
        <end position="58"/>
    </location>
</feature>
<evidence type="ECO:0000256" key="15">
    <source>
        <dbReference type="ARBA" id="ARBA00022932"/>
    </source>
</evidence>
<evidence type="ECO:0000256" key="5">
    <source>
        <dbReference type="ARBA" id="ARBA00022695"/>
    </source>
</evidence>
<dbReference type="InterPro" id="IPR036875">
    <property type="entry name" value="Znf_CCHC_sf"/>
</dbReference>
<protein>
    <recommendedName>
        <fullName evidence="2">RNA-directed DNA polymerase</fullName>
        <ecNumber evidence="2">2.7.7.49</ecNumber>
    </recommendedName>
</protein>
<dbReference type="InterPro" id="IPR012337">
    <property type="entry name" value="RNaseH-like_sf"/>
</dbReference>
<sequence length="1590" mass="183153">MTATRSRAHLQEGETQPAGDMQAEPRSLVDQIANMTAEERQELQRLLTNETQARSRQTTPERRDEGARRPEYQRLLPKVKTPTWDDLTLGGCSTWFYQLEDTLQNTFLEIPDEAKVVWARQGWKAKSNLMIEWHNQAEAGQTMPRTWEGFKEWCRDQIEHPTNRGINAILRFDKARQRPQQDVKSFFNYIEGLRNDHGADLPEEYLVPSTIGKLLPDLQHEIQRLQSKPGSMEELKAEAYRLEAVLRKKDQDKGNRAMRDMPKPIYQGSRDNKRRQNQDRDPATTQLNKKRKSAFNYITPEERERRFKEKLCLACGKKEHMAKDCPDRARLLRERPQDQKRNDNPKLLAIRADPRTVTTGVALPPQLATLKPQGKEQVQVQAIVDSAADYNFINPTLARLFIEETEWTLGGKIDLADGKKMDTQGTTLASVALRDYRGVTRTQKVTFVIIPMVDIEVILGKPWLEEVNPRINWREHWWHYPHAVEWVATPEPDECGAPATVQLLLLTLEEKAVGKNQIPREFESFADVFSEEAAYTLADPGLVSHEIELVEGKVPPHLPLYNLSAKELQVLREYLDTMLKRGWIRESKSPAGAPLLFAPKADGSLRTCVDYRGLNKMTIKNRLTLPRVDEMLDRLAGAMFFTKLDLREAYHRVRIKEGDEWKTAFRTRYGHYEYLVMPFGLANAPATFQGYINRVLTGLVDIACIVYLDDILIFSASREEHVKHVKLVLDRLRKYRLYAKLSKCAFFQVSVDFLGYRVSRGGVSMDPTRVTTVQEWPEPCSFHDIQVFLGFANFYRRFIRRYSHIVTPITELLKGSQGGKKKGKFTWTPEASKAFRELKDKFLTGPLLQHFDPSKPIRVETDASTFACGAVLSQPYEEEGRKPEWHPVAFWSKKLDDTQKGYGTPDQEMLAIVKSFEQWRHYLEGAQHTVQVLTDHHNLQGFMKQSKKVSHRRQVNWLEQLAAYDFEIVYRTGKTNPADGPSRRPDYRGVPEELPTLDRKREYERGLSLAAQETLSKLIGQEVAREGYEGQGTRSPPVQGDDREGQVSQPRELPPRADHGYPVRHVSRLLAVRAATGETADSLPKKNLLELIASLQRGDAFAVEKLAQLQQGAGRTGRQDPDVTAGTPREWGQTSAGLLTKGERVYVSPDAAVRQEILRIHHDDPWSGHFGERKTRALVQRKYWWPGMTQHIKEYVQTCQICQKARAPRHKPYGQLQPLQQAKQPWSSMSMDFITDLPDSGPKEGARGHSNAILVVVDRYTKLARYFPCTKKIKAEDLADIIFREIITKYGTPEEIITDRGALFTSDFWSTLCYYLRINRKLSTAFRPQTDGQTEVQNQILEGYLRRYINYKQSDWVDWLPLAEFAYNASDQSSTGTSPFMALMGYHPRSPMEIEVGEPRRLKDVQAKERALLIAKMRETLEENLGKAREDQAKYYDRKHDPMNFRVGDQVMLSTRNIKTQRPNKKLDSKMIGPFTIREPIGKQAYRLALPPSYKIHPVFHVSLLEPFRGREGEEPDPPPAVVIDNHEEWEIEKILDHRMRYRKTQFKVKWLGYPLEEATWLSKADLENAPEILEEYEETLRKEGKPIPE</sequence>
<keyword evidence="10" id="KW-0378">Hydrolase</keyword>
<dbReference type="GO" id="GO:0006508">
    <property type="term" value="P:proteolysis"/>
    <property type="evidence" value="ECO:0007669"/>
    <property type="project" value="UniProtKB-KW"/>
</dbReference>
<dbReference type="InterPro" id="IPR001878">
    <property type="entry name" value="Znf_CCHC"/>
</dbReference>
<dbReference type="HOGENOM" id="CLU_000384_38_1_1"/>
<dbReference type="Gene3D" id="3.10.10.10">
    <property type="entry name" value="HIV Type 1 Reverse Transcriptase, subunit A, domain 1"/>
    <property type="match status" value="1"/>
</dbReference>
<dbReference type="InterPro" id="IPR056924">
    <property type="entry name" value="SH3_Tf2-1"/>
</dbReference>
<dbReference type="GO" id="GO:0003964">
    <property type="term" value="F:RNA-directed DNA polymerase activity"/>
    <property type="evidence" value="ECO:0007669"/>
    <property type="project" value="UniProtKB-KW"/>
</dbReference>
<evidence type="ECO:0000256" key="2">
    <source>
        <dbReference type="ARBA" id="ARBA00012493"/>
    </source>
</evidence>
<keyword evidence="17" id="KW-0233">DNA recombination</keyword>
<evidence type="ECO:0000256" key="4">
    <source>
        <dbReference type="ARBA" id="ARBA00022679"/>
    </source>
</evidence>
<feature type="domain" description="Integrase catalytic" evidence="23">
    <location>
        <begin position="1221"/>
        <end position="1387"/>
    </location>
</feature>
<dbReference type="GO" id="GO:0003887">
    <property type="term" value="F:DNA-directed DNA polymerase activity"/>
    <property type="evidence" value="ECO:0007669"/>
    <property type="project" value="UniProtKB-KW"/>
</dbReference>
<dbReference type="InterPro" id="IPR016197">
    <property type="entry name" value="Chromo-like_dom_sf"/>
</dbReference>
<dbReference type="InterPro" id="IPR000477">
    <property type="entry name" value="RT_dom"/>
</dbReference>
<keyword evidence="3" id="KW-0645">Protease</keyword>
<dbReference type="SUPFAM" id="SSF53098">
    <property type="entry name" value="Ribonuclease H-like"/>
    <property type="match status" value="1"/>
</dbReference>
<dbReference type="GO" id="GO:0006338">
    <property type="term" value="P:chromatin remodeling"/>
    <property type="evidence" value="ECO:0007669"/>
    <property type="project" value="UniProtKB-ARBA"/>
</dbReference>
<evidence type="ECO:0000256" key="12">
    <source>
        <dbReference type="ARBA" id="ARBA00022884"/>
    </source>
</evidence>
<dbReference type="eggNOG" id="KOG0017">
    <property type="taxonomic scope" value="Eukaryota"/>
</dbReference>
<name>E4V2R8_ARTGP</name>
<dbReference type="OMA" id="GYHPTFD"/>
<feature type="compositionally biased region" description="Basic and acidic residues" evidence="19">
    <location>
        <begin position="270"/>
        <end position="282"/>
    </location>
</feature>
<evidence type="ECO:0000256" key="7">
    <source>
        <dbReference type="ARBA" id="ARBA00022723"/>
    </source>
</evidence>
<dbReference type="Gene3D" id="1.10.340.70">
    <property type="match status" value="1"/>
</dbReference>
<evidence type="ECO:0000256" key="6">
    <source>
        <dbReference type="ARBA" id="ARBA00022722"/>
    </source>
</evidence>
<dbReference type="Gene3D" id="2.40.70.10">
    <property type="entry name" value="Acid Proteases"/>
    <property type="match status" value="1"/>
</dbReference>
<feature type="region of interest" description="Disordered" evidence="19">
    <location>
        <begin position="1112"/>
        <end position="1133"/>
    </location>
</feature>
<dbReference type="Pfam" id="PF00078">
    <property type="entry name" value="RVT_1"/>
    <property type="match status" value="1"/>
</dbReference>
<dbReference type="InterPro" id="IPR043128">
    <property type="entry name" value="Rev_trsase/Diguanyl_cyclase"/>
</dbReference>
<feature type="compositionally biased region" description="Basic and acidic residues" evidence="19">
    <location>
        <begin position="59"/>
        <end position="71"/>
    </location>
</feature>
<evidence type="ECO:0000256" key="17">
    <source>
        <dbReference type="ARBA" id="ARBA00023172"/>
    </source>
</evidence>
<evidence type="ECO:0000259" key="21">
    <source>
        <dbReference type="PROSITE" id="PS50158"/>
    </source>
</evidence>
<dbReference type="InterPro" id="IPR050951">
    <property type="entry name" value="Retrovirus_Pol_polyprotein"/>
</dbReference>
<dbReference type="InterPro" id="IPR000953">
    <property type="entry name" value="Chromo/chromo_shadow_dom"/>
</dbReference>
<dbReference type="SMART" id="SM00343">
    <property type="entry name" value="ZnF_C2HC"/>
    <property type="match status" value="1"/>
</dbReference>
<dbReference type="PROSITE" id="PS50994">
    <property type="entry name" value="INTEGRASE"/>
    <property type="match status" value="1"/>
</dbReference>
<dbReference type="GO" id="GO:0004519">
    <property type="term" value="F:endonuclease activity"/>
    <property type="evidence" value="ECO:0007669"/>
    <property type="project" value="UniProtKB-KW"/>
</dbReference>
<dbReference type="GO" id="GO:0003677">
    <property type="term" value="F:DNA binding"/>
    <property type="evidence" value="ECO:0007669"/>
    <property type="project" value="UniProtKB-KW"/>
</dbReference>
<dbReference type="InterPro" id="IPR041588">
    <property type="entry name" value="Integrase_H2C2"/>
</dbReference>
<dbReference type="CDD" id="cd00024">
    <property type="entry name" value="CD_CSD"/>
    <property type="match status" value="1"/>
</dbReference>
<keyword evidence="6" id="KW-0540">Nuclease</keyword>
<dbReference type="GO" id="GO:0015074">
    <property type="term" value="P:DNA integration"/>
    <property type="evidence" value="ECO:0007669"/>
    <property type="project" value="UniProtKB-KW"/>
</dbReference>
<dbReference type="SUPFAM" id="SSF54160">
    <property type="entry name" value="Chromo domain-like"/>
    <property type="match status" value="1"/>
</dbReference>
<dbReference type="PANTHER" id="PTHR37984:SF5">
    <property type="entry name" value="PROTEIN NYNRIN-LIKE"/>
    <property type="match status" value="1"/>
</dbReference>
<evidence type="ECO:0000259" key="20">
    <source>
        <dbReference type="PROSITE" id="PS50013"/>
    </source>
</evidence>
<dbReference type="PROSITE" id="PS50013">
    <property type="entry name" value="CHROMO_2"/>
    <property type="match status" value="1"/>
</dbReference>
<comment type="subunit">
    <text evidence="1">Component of the NuA4 histone acetyltransferase complex.</text>
</comment>